<dbReference type="PANTHER" id="PTHR43861">
    <property type="entry name" value="TRANS-ACONITATE 2-METHYLTRANSFERASE-RELATED"/>
    <property type="match status" value="1"/>
</dbReference>
<dbReference type="AlphaFoldDB" id="A0A1X7FFU3"/>
<dbReference type="Gene3D" id="2.20.130.10">
    <property type="entry name" value="CAC2371-like domains"/>
    <property type="match status" value="1"/>
</dbReference>
<dbReference type="GO" id="GO:0008168">
    <property type="term" value="F:methyltransferase activity"/>
    <property type="evidence" value="ECO:0007669"/>
    <property type="project" value="UniProtKB-KW"/>
</dbReference>
<organism evidence="3 4">
    <name type="scientific">Azospirillum oryzae</name>
    <dbReference type="NCBI Taxonomy" id="286727"/>
    <lineage>
        <taxon>Bacteria</taxon>
        <taxon>Pseudomonadati</taxon>
        <taxon>Pseudomonadota</taxon>
        <taxon>Alphaproteobacteria</taxon>
        <taxon>Rhodospirillales</taxon>
        <taxon>Azospirillaceae</taxon>
        <taxon>Azospirillum</taxon>
    </lineage>
</organism>
<protein>
    <submittedName>
        <fullName evidence="3">Methyltransferase domain-containing protein</fullName>
    </submittedName>
</protein>
<evidence type="ECO:0000259" key="2">
    <source>
        <dbReference type="Pfam" id="PF13649"/>
    </source>
</evidence>
<proteinExistence type="predicted"/>
<accession>A0A1X7FFU3</accession>
<sequence>MTERYYGQGSFSAALYDLIDGALCPESEATFYRTLAIGTATPILDLGAGTGRLTFALAEAGHDVVGVDLSPDMLSVARRKLDAADEAVKGRVSFIQSDICELDLGRRFDLAITPYRTFNFLLSDKDRSRFLQALHRHLSESGRAVIDTWGASDDSSRLRPVVQNRRMIVKLEGSPYNVARTFKSDRTDPERQITDFTVSYEILDKEDRVLKSKDESLEMRWCPPDEMRALLTDHGFHVSAELGSFDAIPATTPGDRLWIVERMGRR</sequence>
<name>A0A1X7FFU3_9PROT</name>
<keyword evidence="3" id="KW-0489">Methyltransferase</keyword>
<feature type="domain" description="Methyltransferase" evidence="2">
    <location>
        <begin position="43"/>
        <end position="142"/>
    </location>
</feature>
<dbReference type="SUPFAM" id="SSF53335">
    <property type="entry name" value="S-adenosyl-L-methionine-dependent methyltransferases"/>
    <property type="match status" value="1"/>
</dbReference>
<dbReference type="GO" id="GO:0032259">
    <property type="term" value="P:methylation"/>
    <property type="evidence" value="ECO:0007669"/>
    <property type="project" value="UniProtKB-KW"/>
</dbReference>
<dbReference type="RefSeq" id="WP_085086244.1">
    <property type="nucleotide sequence ID" value="NZ_FXAK01000005.1"/>
</dbReference>
<dbReference type="STRING" id="286727.SAMN02982917_2789"/>
<dbReference type="OrthoDB" id="9804312at2"/>
<reference evidence="3 4" key="1">
    <citation type="submission" date="2017-04" db="EMBL/GenBank/DDBJ databases">
        <authorList>
            <person name="Afonso C.L."/>
            <person name="Miller P.J."/>
            <person name="Scott M.A."/>
            <person name="Spackman E."/>
            <person name="Goraichik I."/>
            <person name="Dimitrov K.M."/>
            <person name="Suarez D.L."/>
            <person name="Swayne D.E."/>
        </authorList>
    </citation>
    <scope>NUCLEOTIDE SEQUENCE [LARGE SCALE GENOMIC DNA]</scope>
    <source>
        <strain evidence="3 4">A2P</strain>
    </source>
</reference>
<gene>
    <name evidence="3" type="ORF">SAMN02982917_2789</name>
</gene>
<evidence type="ECO:0000313" key="4">
    <source>
        <dbReference type="Proteomes" id="UP000192936"/>
    </source>
</evidence>
<dbReference type="EMBL" id="FXAK01000005">
    <property type="protein sequence ID" value="SMF51297.1"/>
    <property type="molecule type" value="Genomic_DNA"/>
</dbReference>
<dbReference type="Pfam" id="PF13649">
    <property type="entry name" value="Methyltransf_25"/>
    <property type="match status" value="1"/>
</dbReference>
<dbReference type="InterPro" id="IPR041698">
    <property type="entry name" value="Methyltransf_25"/>
</dbReference>
<dbReference type="InterPro" id="IPR029063">
    <property type="entry name" value="SAM-dependent_MTases_sf"/>
</dbReference>
<evidence type="ECO:0000313" key="3">
    <source>
        <dbReference type="EMBL" id="SMF51297.1"/>
    </source>
</evidence>
<dbReference type="Gene3D" id="3.40.50.150">
    <property type="entry name" value="Vaccinia Virus protein VP39"/>
    <property type="match status" value="1"/>
</dbReference>
<dbReference type="CDD" id="cd02440">
    <property type="entry name" value="AdoMet_MTases"/>
    <property type="match status" value="1"/>
</dbReference>
<dbReference type="Proteomes" id="UP000192936">
    <property type="component" value="Unassembled WGS sequence"/>
</dbReference>
<keyword evidence="1 3" id="KW-0808">Transferase</keyword>
<evidence type="ECO:0000256" key="1">
    <source>
        <dbReference type="ARBA" id="ARBA00022679"/>
    </source>
</evidence>